<name>A0A926D213_9FIRM</name>
<protein>
    <submittedName>
        <fullName evidence="2">Alkaline shock response membrane anchor protein AmaP</fullName>
    </submittedName>
</protein>
<dbReference type="RefSeq" id="WP_249284819.1">
    <property type="nucleotide sequence ID" value="NZ_JACRSO010000002.1"/>
</dbReference>
<gene>
    <name evidence="2" type="primary">amaP</name>
    <name evidence="2" type="ORF">H8699_05475</name>
</gene>
<sequence length="182" mass="20113">MKLRVFDRVVMTVLMLFCIGVGAVALGFAWNLFSFPVLGYMLLEVELSLLWQILITVIALVWIVLCFKVIFSVPKAPRERHALIKKSDDGAILISLQAIEAIATKYATSMVEVREMKPHTALQEGGIAMRIQVSFKPDIDIPAISTQLQGGIKEAIEQQAGVPVREIRLLVETPSNKSLAPV</sequence>
<keyword evidence="1" id="KW-1133">Transmembrane helix</keyword>
<accession>A0A926D213</accession>
<dbReference type="AlphaFoldDB" id="A0A926D213"/>
<feature type="transmembrane region" description="Helical" evidence="1">
    <location>
        <begin position="50"/>
        <end position="71"/>
    </location>
</feature>
<evidence type="ECO:0000313" key="2">
    <source>
        <dbReference type="EMBL" id="MBC8528870.1"/>
    </source>
</evidence>
<keyword evidence="1" id="KW-0812">Transmembrane</keyword>
<evidence type="ECO:0000256" key="1">
    <source>
        <dbReference type="SAM" id="Phobius"/>
    </source>
</evidence>
<dbReference type="EMBL" id="JACRSO010000002">
    <property type="protein sequence ID" value="MBC8528870.1"/>
    <property type="molecule type" value="Genomic_DNA"/>
</dbReference>
<keyword evidence="1" id="KW-0472">Membrane</keyword>
<dbReference type="NCBIfam" id="NF033218">
    <property type="entry name" value="anchor_AmaP"/>
    <property type="match status" value="1"/>
</dbReference>
<proteinExistence type="predicted"/>
<keyword evidence="3" id="KW-1185">Reference proteome</keyword>
<evidence type="ECO:0000313" key="3">
    <source>
        <dbReference type="Proteomes" id="UP000654279"/>
    </source>
</evidence>
<comment type="caution">
    <text evidence="2">The sequence shown here is derived from an EMBL/GenBank/DDBJ whole genome shotgun (WGS) entry which is preliminary data.</text>
</comment>
<feature type="transmembrane region" description="Helical" evidence="1">
    <location>
        <begin position="9"/>
        <end position="30"/>
    </location>
</feature>
<dbReference type="Proteomes" id="UP000654279">
    <property type="component" value="Unassembled WGS sequence"/>
</dbReference>
<reference evidence="2" key="1">
    <citation type="submission" date="2020-08" db="EMBL/GenBank/DDBJ databases">
        <title>Genome public.</title>
        <authorList>
            <person name="Liu C."/>
            <person name="Sun Q."/>
        </authorList>
    </citation>
    <scope>NUCLEOTIDE SEQUENCE</scope>
    <source>
        <strain evidence="2">NSJ-44</strain>
    </source>
</reference>
<organism evidence="2 3">
    <name type="scientific">Luoshenia tenuis</name>
    <dbReference type="NCBI Taxonomy" id="2763654"/>
    <lineage>
        <taxon>Bacteria</taxon>
        <taxon>Bacillati</taxon>
        <taxon>Bacillota</taxon>
        <taxon>Clostridia</taxon>
        <taxon>Christensenellales</taxon>
        <taxon>Christensenellaceae</taxon>
        <taxon>Luoshenia</taxon>
    </lineage>
</organism>